<dbReference type="SUPFAM" id="SSF55874">
    <property type="entry name" value="ATPase domain of HSP90 chaperone/DNA topoisomerase II/histidine kinase"/>
    <property type="match status" value="1"/>
</dbReference>
<evidence type="ECO:0000256" key="6">
    <source>
        <dbReference type="ARBA" id="ARBA00022989"/>
    </source>
</evidence>
<comment type="subcellular location">
    <subcellularLocation>
        <location evidence="2">Cell membrane</location>
        <topology evidence="2">Multi-pass membrane protein</topology>
    </subcellularLocation>
</comment>
<keyword evidence="7" id="KW-0472">Membrane</keyword>
<dbReference type="InterPro" id="IPR004358">
    <property type="entry name" value="Sig_transdc_His_kin-like_C"/>
</dbReference>
<dbReference type="RefSeq" id="WP_013465457.1">
    <property type="nucleotide sequence ID" value="NZ_BJXY01000058.1"/>
</dbReference>
<evidence type="ECO:0000256" key="5">
    <source>
        <dbReference type="ARBA" id="ARBA00022692"/>
    </source>
</evidence>
<dbReference type="PROSITE" id="PS50109">
    <property type="entry name" value="HIS_KIN"/>
    <property type="match status" value="1"/>
</dbReference>
<dbReference type="Gene3D" id="3.30.565.10">
    <property type="entry name" value="Histidine kinase-like ATPase, C-terminal domain"/>
    <property type="match status" value="1"/>
</dbReference>
<dbReference type="EMBL" id="BSNE01000002">
    <property type="protein sequence ID" value="GLQ01521.1"/>
    <property type="molecule type" value="Genomic_DNA"/>
</dbReference>
<keyword evidence="6 7" id="KW-1133">Transmembrane helix</keyword>
<gene>
    <name evidence="9" type="ORF">GCM10007914_04020</name>
</gene>
<dbReference type="InterPro" id="IPR005467">
    <property type="entry name" value="His_kinase_dom"/>
</dbReference>
<evidence type="ECO:0000256" key="2">
    <source>
        <dbReference type="ARBA" id="ARBA00004651"/>
    </source>
</evidence>
<dbReference type="Gene3D" id="1.10.287.130">
    <property type="match status" value="1"/>
</dbReference>
<dbReference type="PRINTS" id="PR00344">
    <property type="entry name" value="BCTRLSENSOR"/>
</dbReference>
<reference evidence="9" key="1">
    <citation type="journal article" date="2014" name="Int. J. Syst. Evol. Microbiol.">
        <title>Complete genome sequence of Corynebacterium casei LMG S-19264T (=DSM 44701T), isolated from a smear-ripened cheese.</title>
        <authorList>
            <consortium name="US DOE Joint Genome Institute (JGI-PGF)"/>
            <person name="Walter F."/>
            <person name="Albersmeier A."/>
            <person name="Kalinowski J."/>
            <person name="Ruckert C."/>
        </authorList>
    </citation>
    <scope>NUCLEOTIDE SEQUENCE</scope>
    <source>
        <strain evidence="9">NBRC 103034</strain>
    </source>
</reference>
<feature type="transmembrane region" description="Helical" evidence="7">
    <location>
        <begin position="324"/>
        <end position="345"/>
    </location>
</feature>
<dbReference type="Pfam" id="PF21623">
    <property type="entry name" value="HK_sensor_dom_bact"/>
    <property type="match status" value="1"/>
</dbReference>
<dbReference type="InterPro" id="IPR048760">
    <property type="entry name" value="VP0354-like_sensor_dom"/>
</dbReference>
<evidence type="ECO:0000313" key="10">
    <source>
        <dbReference type="Proteomes" id="UP001161408"/>
    </source>
</evidence>
<dbReference type="EC" id="2.7.13.3" evidence="3"/>
<protein>
    <recommendedName>
        <fullName evidence="3">histidine kinase</fullName>
        <ecNumber evidence="3">2.7.13.3</ecNumber>
    </recommendedName>
</protein>
<organism evidence="9 10">
    <name type="scientific">Pseudoalteromonas tetraodonis GFC</name>
    <dbReference type="NCBI Taxonomy" id="1315271"/>
    <lineage>
        <taxon>Bacteria</taxon>
        <taxon>Pseudomonadati</taxon>
        <taxon>Pseudomonadota</taxon>
        <taxon>Gammaproteobacteria</taxon>
        <taxon>Alteromonadales</taxon>
        <taxon>Pseudoalteromonadaceae</taxon>
        <taxon>Pseudoalteromonas</taxon>
    </lineage>
</organism>
<evidence type="ECO:0000313" key="9">
    <source>
        <dbReference type="EMBL" id="GLQ01521.1"/>
    </source>
</evidence>
<evidence type="ECO:0000259" key="8">
    <source>
        <dbReference type="PROSITE" id="PS50109"/>
    </source>
</evidence>
<dbReference type="InterPro" id="IPR036890">
    <property type="entry name" value="HATPase_C_sf"/>
</dbReference>
<dbReference type="Pfam" id="PF02518">
    <property type="entry name" value="HATPase_c"/>
    <property type="match status" value="1"/>
</dbReference>
<accession>A0AA37W365</accession>
<keyword evidence="5 7" id="KW-0812">Transmembrane</keyword>
<comment type="catalytic activity">
    <reaction evidence="1">
        <text>ATP + protein L-histidine = ADP + protein N-phospho-L-histidine.</text>
        <dbReference type="EC" id="2.7.13.3"/>
    </reaction>
</comment>
<comment type="caution">
    <text evidence="9">The sequence shown here is derived from an EMBL/GenBank/DDBJ whole genome shotgun (WGS) entry which is preliminary data.</text>
</comment>
<dbReference type="GeneID" id="99694892"/>
<evidence type="ECO:0000256" key="7">
    <source>
        <dbReference type="SAM" id="Phobius"/>
    </source>
</evidence>
<dbReference type="CDD" id="cd00075">
    <property type="entry name" value="HATPase"/>
    <property type="match status" value="1"/>
</dbReference>
<evidence type="ECO:0000256" key="3">
    <source>
        <dbReference type="ARBA" id="ARBA00012438"/>
    </source>
</evidence>
<dbReference type="SMART" id="SM00387">
    <property type="entry name" value="HATPase_c"/>
    <property type="match status" value="1"/>
</dbReference>
<proteinExistence type="predicted"/>
<name>A0AA37W365_9GAMM</name>
<dbReference type="InterPro" id="IPR029151">
    <property type="entry name" value="Sensor-like_sf"/>
</dbReference>
<dbReference type="Gene3D" id="3.30.450.20">
    <property type="entry name" value="PAS domain"/>
    <property type="match status" value="2"/>
</dbReference>
<feature type="domain" description="Histidine kinase" evidence="8">
    <location>
        <begin position="404"/>
        <end position="639"/>
    </location>
</feature>
<keyword evidence="10" id="KW-1185">Reference proteome</keyword>
<dbReference type="InterPro" id="IPR003594">
    <property type="entry name" value="HATPase_dom"/>
</dbReference>
<feature type="transmembrane region" description="Helical" evidence="7">
    <location>
        <begin position="15"/>
        <end position="34"/>
    </location>
</feature>
<dbReference type="AlphaFoldDB" id="A0AA37W365"/>
<evidence type="ECO:0000256" key="4">
    <source>
        <dbReference type="ARBA" id="ARBA00022475"/>
    </source>
</evidence>
<keyword evidence="4" id="KW-1003">Cell membrane</keyword>
<dbReference type="GO" id="GO:0004673">
    <property type="term" value="F:protein histidine kinase activity"/>
    <property type="evidence" value="ECO:0007669"/>
    <property type="project" value="UniProtKB-EC"/>
</dbReference>
<dbReference type="GO" id="GO:0005886">
    <property type="term" value="C:plasma membrane"/>
    <property type="evidence" value="ECO:0007669"/>
    <property type="project" value="UniProtKB-SubCell"/>
</dbReference>
<sequence>MNSLNSLPVGSKKSVLLKSSFSLFITLFIGWLIYEQTYQEKINTIKAKQDEKLVLISGDFSKELSSIKKLTRILAQGPILKSDTPNKPIQSKQRRDEINNYFLNFAAISTNIAQIRWLDTQGQEQYRINAANGIGEIVSPDELQNKQTRYYFQKGMQVSAPDIFATEIDLNIERNQIVMPHQPTIRVTYRTDKENYLLDGLLVVNFNLDYLFDQIKSYNQESTLISILNHDGFWLLNTDAELEWGFMYGKNEQTLALKKPELWQQIIDGNVEYGSHFFNHSLYTYRRFSIFSLRENKGRISNADKELIILISSPNELLITVRNAALRLALICSGLLCLISFGFIYREYKFQNQLLALSHKLHIEKIELDIVNRELDATIKQQQQLQEGLIEAQKLSSLGLLVAGVAHEMNTPIGGAVISVSNADMALNKLNEAMKQGLTKSTLECTTTSIGENLALAKINLNKTAVLVKSFKKMAIDRHNDEFIACDIEKIIEELLLSLNSRLKNSPIKVKTVFLLNKQMISLPGIISQVVENLVVNALNHAFDEKQEGVIEIKVEQATNHRVRLSVSDNGKGVDGEIKADIFEPFYTTARGKGNTGLGLYMVYQWVTQILKGDIKLHSEPQSDTYFKTQFIITLPDLKAKSHYG</sequence>
<dbReference type="Proteomes" id="UP001161408">
    <property type="component" value="Unassembled WGS sequence"/>
</dbReference>
<dbReference type="PANTHER" id="PTHR43065">
    <property type="entry name" value="SENSOR HISTIDINE KINASE"/>
    <property type="match status" value="1"/>
</dbReference>
<evidence type="ECO:0000256" key="1">
    <source>
        <dbReference type="ARBA" id="ARBA00000085"/>
    </source>
</evidence>
<reference evidence="9" key="2">
    <citation type="submission" date="2023-01" db="EMBL/GenBank/DDBJ databases">
        <title>Draft genome sequence of Pseudoalteromonas tetraodonis strain NBRC 103034.</title>
        <authorList>
            <person name="Sun Q."/>
            <person name="Mori K."/>
        </authorList>
    </citation>
    <scope>NUCLEOTIDE SEQUENCE</scope>
    <source>
        <strain evidence="9">NBRC 103034</strain>
    </source>
</reference>
<dbReference type="SUPFAM" id="SSF103190">
    <property type="entry name" value="Sensory domain-like"/>
    <property type="match status" value="2"/>
</dbReference>